<dbReference type="SUPFAM" id="SSF48452">
    <property type="entry name" value="TPR-like"/>
    <property type="match status" value="1"/>
</dbReference>
<gene>
    <name evidence="3" type="ORF">ACG0Z6_08310</name>
</gene>
<dbReference type="Gene3D" id="1.25.40.10">
    <property type="entry name" value="Tetratricopeptide repeat domain"/>
    <property type="match status" value="1"/>
</dbReference>
<proteinExistence type="predicted"/>
<dbReference type="InterPro" id="IPR011717">
    <property type="entry name" value="TPR-4"/>
</dbReference>
<keyword evidence="1" id="KW-0802">TPR repeat</keyword>
<protein>
    <submittedName>
        <fullName evidence="3">Tetratricopeptide repeat protein</fullName>
    </submittedName>
</protein>
<dbReference type="SMART" id="SM00028">
    <property type="entry name" value="TPR"/>
    <property type="match status" value="2"/>
</dbReference>
<keyword evidence="2" id="KW-0732">Signal</keyword>
<dbReference type="Pfam" id="PF14559">
    <property type="entry name" value="TPR_19"/>
    <property type="match status" value="1"/>
</dbReference>
<dbReference type="PROSITE" id="PS50005">
    <property type="entry name" value="TPR"/>
    <property type="match status" value="1"/>
</dbReference>
<feature type="chain" id="PRO_5046291682" evidence="2">
    <location>
        <begin position="29"/>
        <end position="184"/>
    </location>
</feature>
<dbReference type="RefSeq" id="WP_394460317.1">
    <property type="nucleotide sequence ID" value="NZ_JBIGHZ010000003.1"/>
</dbReference>
<feature type="signal peptide" evidence="2">
    <location>
        <begin position="1"/>
        <end position="28"/>
    </location>
</feature>
<evidence type="ECO:0000313" key="4">
    <source>
        <dbReference type="Proteomes" id="UP001606099"/>
    </source>
</evidence>
<keyword evidence="4" id="KW-1185">Reference proteome</keyword>
<dbReference type="InterPro" id="IPR011990">
    <property type="entry name" value="TPR-like_helical_dom_sf"/>
</dbReference>
<sequence>MNRTSLRATLTGLLLGCFLALDAGASTAAEAQALWQAGKRELAVQAAESALQASPQDLRLRFSLASMLLDMQQLDRAQALLKQLTQDYPDLPDPHNNLAVVYAARGDLEQARAQLMLALTANPEHPQALENLGDVLLRLAQQAYERAQKSAPGDTSALVLKLQRLRALNSQPSVTRPPQEGAQR</sequence>
<evidence type="ECO:0000256" key="1">
    <source>
        <dbReference type="PROSITE-ProRule" id="PRU00339"/>
    </source>
</evidence>
<accession>A0ABW7FV95</accession>
<evidence type="ECO:0000313" key="3">
    <source>
        <dbReference type="EMBL" id="MFG6448246.1"/>
    </source>
</evidence>
<dbReference type="EMBL" id="JBIGHZ010000003">
    <property type="protein sequence ID" value="MFG6448246.1"/>
    <property type="molecule type" value="Genomic_DNA"/>
</dbReference>
<dbReference type="Pfam" id="PF07721">
    <property type="entry name" value="TPR_4"/>
    <property type="match status" value="1"/>
</dbReference>
<reference evidence="3 4" key="1">
    <citation type="submission" date="2024-08" db="EMBL/GenBank/DDBJ databases">
        <authorList>
            <person name="Lu H."/>
        </authorList>
    </citation>
    <scope>NUCLEOTIDE SEQUENCE [LARGE SCALE GENOMIC DNA]</scope>
    <source>
        <strain evidence="3 4">BYS180W</strain>
    </source>
</reference>
<organism evidence="3 4">
    <name type="scientific">Roseateles rivi</name>
    <dbReference type="NCBI Taxonomy" id="3299028"/>
    <lineage>
        <taxon>Bacteria</taxon>
        <taxon>Pseudomonadati</taxon>
        <taxon>Pseudomonadota</taxon>
        <taxon>Betaproteobacteria</taxon>
        <taxon>Burkholderiales</taxon>
        <taxon>Sphaerotilaceae</taxon>
        <taxon>Roseateles</taxon>
    </lineage>
</organism>
<evidence type="ECO:0000256" key="2">
    <source>
        <dbReference type="SAM" id="SignalP"/>
    </source>
</evidence>
<name>A0ABW7FV95_9BURK</name>
<dbReference type="InterPro" id="IPR019734">
    <property type="entry name" value="TPR_rpt"/>
</dbReference>
<dbReference type="Proteomes" id="UP001606099">
    <property type="component" value="Unassembled WGS sequence"/>
</dbReference>
<feature type="repeat" description="TPR" evidence="1">
    <location>
        <begin position="92"/>
        <end position="125"/>
    </location>
</feature>
<comment type="caution">
    <text evidence="3">The sequence shown here is derived from an EMBL/GenBank/DDBJ whole genome shotgun (WGS) entry which is preliminary data.</text>
</comment>